<reference evidence="1" key="1">
    <citation type="submission" date="2018-05" db="EMBL/GenBank/DDBJ databases">
        <authorList>
            <person name="Lanie J.A."/>
            <person name="Ng W.-L."/>
            <person name="Kazmierczak K.M."/>
            <person name="Andrzejewski T.M."/>
            <person name="Davidsen T.M."/>
            <person name="Wayne K.J."/>
            <person name="Tettelin H."/>
            <person name="Glass J.I."/>
            <person name="Rusch D."/>
            <person name="Podicherti R."/>
            <person name="Tsui H.-C.T."/>
            <person name="Winkler M.E."/>
        </authorList>
    </citation>
    <scope>NUCLEOTIDE SEQUENCE</scope>
</reference>
<evidence type="ECO:0000313" key="1">
    <source>
        <dbReference type="EMBL" id="SVA16637.1"/>
    </source>
</evidence>
<name>A0A381TPA8_9ZZZZ</name>
<dbReference type="EMBL" id="UINC01004756">
    <property type="protein sequence ID" value="SVA16637.1"/>
    <property type="molecule type" value="Genomic_DNA"/>
</dbReference>
<organism evidence="1">
    <name type="scientific">marine metagenome</name>
    <dbReference type="NCBI Taxonomy" id="408172"/>
    <lineage>
        <taxon>unclassified sequences</taxon>
        <taxon>metagenomes</taxon>
        <taxon>ecological metagenomes</taxon>
    </lineage>
</organism>
<protein>
    <submittedName>
        <fullName evidence="1">Uncharacterized protein</fullName>
    </submittedName>
</protein>
<accession>A0A381TPA8</accession>
<proteinExistence type="predicted"/>
<gene>
    <name evidence="1" type="ORF">METZ01_LOCUS69491</name>
</gene>
<sequence length="592" mass="67531">MNRRTWVSATATRNYAINDPLLDWLHYHGKSKGFKPDTEYSDYDERTDFRLFIMNQGNRFESAVMKYISELFPVHRVREPMESSSDDSVFSKTLSAMQSGSPVIYQAVLRDEQTETYGIADFLIRSDVFGELFSRYREDESVKLGSPFLGSESWHYRILDAKFTTLRFSAAGNLLTSGSAWAYMLQLFIYNRALGNMQGYAPPHAYLLGRKWSQTARGETLRGTNFMDRLGEVSMDYFSTSRGTLENAVANACEWIRNVRTNGHSWDPFPIPSVPELRPNMSSTADQPWHHAKSEINDTLKDLTTLWGVGVEKRNLANREGIFKWNHDGLKAEDLSIKAKGSAKTLQAILDVNRIETGPVEPSFIEDPDNTWRQPATVEFFVDFETVSDLNDDFANSPESGGTPLIFMIGCGHLEEEKWIWRGFTTDRLTEEHEGLIIDQWMDYMYQVQNRLDPSGYKPTVFHWSHAEVSTFDSAFNSAKNRHIDKEWPSLNWYDFLKEVIKKEPVVVNGAFGFGLKAIAGSLNSQGLIETSWEAGPTDGLGAMVGAWWADGQAEQHGLTMTDIPMVREISEYNEVDCKVMMEIIEYLRKNH</sequence>
<dbReference type="AlphaFoldDB" id="A0A381TPA8"/>